<keyword evidence="1" id="KW-0472">Membrane</keyword>
<reference evidence="2" key="1">
    <citation type="submission" date="2022-07" db="EMBL/GenBank/DDBJ databases">
        <title>Taxonomy of Novel Oxalotrophic and Methylotrophic Bacteria.</title>
        <authorList>
            <person name="Sahin N."/>
            <person name="Tani A."/>
        </authorList>
    </citation>
    <scope>NUCLEOTIDE SEQUENCE</scope>
    <source>
        <strain evidence="2">AM327</strain>
    </source>
</reference>
<keyword evidence="1" id="KW-0812">Transmembrane</keyword>
<organism evidence="2 3">
    <name type="scientific">Neptunitalea chrysea</name>
    <dbReference type="NCBI Taxonomy" id="1647581"/>
    <lineage>
        <taxon>Bacteria</taxon>
        <taxon>Pseudomonadati</taxon>
        <taxon>Bacteroidota</taxon>
        <taxon>Flavobacteriia</taxon>
        <taxon>Flavobacteriales</taxon>
        <taxon>Flavobacteriaceae</taxon>
        <taxon>Neptunitalea</taxon>
    </lineage>
</organism>
<dbReference type="AlphaFoldDB" id="A0A9W6EVW8"/>
<feature type="transmembrane region" description="Helical" evidence="1">
    <location>
        <begin position="101"/>
        <end position="126"/>
    </location>
</feature>
<accession>A0A9W6EVW8</accession>
<dbReference type="Proteomes" id="UP001143545">
    <property type="component" value="Unassembled WGS sequence"/>
</dbReference>
<keyword evidence="1" id="KW-1133">Transmembrane helix</keyword>
<sequence>MLLLPLVLVFYNFGKDLVINIYDTYYVMPYYYATVFLIFLWGLLGLGYWGVYKVKRRLSVVLSGFHILISFVFLGYLLFYLQLYGVDSSIYFNDFYIFDGAGQLISFFLFMVAQLVYVINVIRAFVIEKTQ</sequence>
<proteinExistence type="predicted"/>
<feature type="transmembrane region" description="Helical" evidence="1">
    <location>
        <begin position="58"/>
        <end position="81"/>
    </location>
</feature>
<protein>
    <submittedName>
        <fullName evidence="2">Uncharacterized protein</fullName>
    </submittedName>
</protein>
<evidence type="ECO:0000313" key="2">
    <source>
        <dbReference type="EMBL" id="GLB53466.1"/>
    </source>
</evidence>
<name>A0A9W6EVW8_9FLAO</name>
<keyword evidence="3" id="KW-1185">Reference proteome</keyword>
<evidence type="ECO:0000256" key="1">
    <source>
        <dbReference type="SAM" id="Phobius"/>
    </source>
</evidence>
<dbReference type="EMBL" id="BRVP01000018">
    <property type="protein sequence ID" value="GLB53466.1"/>
    <property type="molecule type" value="Genomic_DNA"/>
</dbReference>
<feature type="transmembrane region" description="Helical" evidence="1">
    <location>
        <begin position="30"/>
        <end position="51"/>
    </location>
</feature>
<comment type="caution">
    <text evidence="2">The sequence shown here is derived from an EMBL/GenBank/DDBJ whole genome shotgun (WGS) entry which is preliminary data.</text>
</comment>
<gene>
    <name evidence="2" type="ORF">NBRC110019_25070</name>
</gene>
<evidence type="ECO:0000313" key="3">
    <source>
        <dbReference type="Proteomes" id="UP001143545"/>
    </source>
</evidence>